<protein>
    <recommendedName>
        <fullName evidence="5">Glycoside hydrolase family 5 domain-containing protein</fullName>
    </recommendedName>
</protein>
<feature type="compositionally biased region" description="Low complexity" evidence="4">
    <location>
        <begin position="631"/>
        <end position="646"/>
    </location>
</feature>
<dbReference type="EMBL" id="MIJD01000411">
    <property type="protein sequence ID" value="OPE46572.1"/>
    <property type="molecule type" value="Genomic_DNA"/>
</dbReference>
<evidence type="ECO:0000256" key="2">
    <source>
        <dbReference type="ARBA" id="ARBA00023295"/>
    </source>
</evidence>
<proteinExistence type="inferred from homology"/>
<dbReference type="GO" id="GO:0000272">
    <property type="term" value="P:polysaccharide catabolic process"/>
    <property type="evidence" value="ECO:0007669"/>
    <property type="project" value="InterPro"/>
</dbReference>
<feature type="compositionally biased region" description="Polar residues" evidence="4">
    <location>
        <begin position="619"/>
        <end position="630"/>
    </location>
</feature>
<evidence type="ECO:0000313" key="7">
    <source>
        <dbReference type="Proteomes" id="UP000191039"/>
    </source>
</evidence>
<accession>A0A1Q4HMI7</accession>
<dbReference type="InterPro" id="IPR051923">
    <property type="entry name" value="Glycosyl_Hydrolase_39"/>
</dbReference>
<dbReference type="InterPro" id="IPR001547">
    <property type="entry name" value="Glyco_hydro_5"/>
</dbReference>
<dbReference type="GO" id="GO:0004553">
    <property type="term" value="F:hydrolase activity, hydrolyzing O-glycosyl compounds"/>
    <property type="evidence" value="ECO:0007669"/>
    <property type="project" value="InterPro"/>
</dbReference>
<evidence type="ECO:0000313" key="6">
    <source>
        <dbReference type="EMBL" id="OPE46572.1"/>
    </source>
</evidence>
<keyword evidence="2 3" id="KW-0326">Glycosidase</keyword>
<comment type="caution">
    <text evidence="6">The sequence shown here is derived from an EMBL/GenBank/DDBJ whole genome shotgun (WGS) entry which is preliminary data.</text>
</comment>
<reference evidence="6 7" key="1">
    <citation type="submission" date="2016-09" db="EMBL/GenBank/DDBJ databases">
        <title>genome sequences of unsequenced Mycobacteria.</title>
        <authorList>
            <person name="Greninger A.L."/>
            <person name="Jerome K.R."/>
            <person name="Mcnair B."/>
            <person name="Wallis C."/>
            <person name="Fang F."/>
        </authorList>
    </citation>
    <scope>NUCLEOTIDE SEQUENCE [LARGE SCALE GENOMIC DNA]</scope>
    <source>
        <strain evidence="6 7">BM1</strain>
    </source>
</reference>
<dbReference type="Proteomes" id="UP000191039">
    <property type="component" value="Unassembled WGS sequence"/>
</dbReference>
<evidence type="ECO:0000259" key="5">
    <source>
        <dbReference type="Pfam" id="PF00150"/>
    </source>
</evidence>
<dbReference type="STRING" id="1801.BRW64_03575"/>
<dbReference type="SUPFAM" id="SSF51445">
    <property type="entry name" value="(Trans)glycosidases"/>
    <property type="match status" value="1"/>
</dbReference>
<feature type="region of interest" description="Disordered" evidence="4">
    <location>
        <begin position="515"/>
        <end position="646"/>
    </location>
</feature>
<evidence type="ECO:0000256" key="3">
    <source>
        <dbReference type="RuleBase" id="RU361153"/>
    </source>
</evidence>
<dbReference type="Gene3D" id="3.20.20.80">
    <property type="entry name" value="Glycosidases"/>
    <property type="match status" value="1"/>
</dbReference>
<evidence type="ECO:0000256" key="4">
    <source>
        <dbReference type="SAM" id="MobiDB-lite"/>
    </source>
</evidence>
<dbReference type="PANTHER" id="PTHR12631">
    <property type="entry name" value="ALPHA-L-IDURONIDASE"/>
    <property type="match status" value="1"/>
</dbReference>
<feature type="compositionally biased region" description="Gly residues" evidence="4">
    <location>
        <begin position="359"/>
        <end position="369"/>
    </location>
</feature>
<sequence>MPLTKQRSYNVMQVAQIDEAPSTIGISDSDMYWAGSLAEINERLDLMQSLGVTNVRILVPWAGVQPLHPDTPLGLGAPRWDQLDMVVNAISARGMGILGVLNSTPNWATNGLPLNGQPSNFNRFADFAKSVALRYGDKISAYEVWNEPNSVQFWNTLNPTAYTEMLKVTYTALKQAAAQLGTDITVIGGVVGAGMSMAGLTMNPVDFVRKMYEAGANGYFDALSFHSYNMTWKFSQAQGNAWQDAPLTQLRQIRALMDSFLTEGQQQLKIWMTEYGMPTNAMTEARQAEFIKDMIETWQTIAGAGPVFLYTIKDWLNGNPNNNEAHFGIFRPDGTMKPVGQIIKDLIELLTNPNPDPGTGPGQGPGAGAGAPNPIAAFLKAIQKAVSGMFNVFPNLVSAFSSALNSLFGGLFGKKTTPKTTASARMAGAGALVGDAPESVTDGPADSTKDAGAEIETVTDAKDSVADVKSVQQVQESAVEVVTEEQVAEELPVVEEVPAEEAPVDEVADEITEEITDEVPADEVTESEDVVSEPATQPEADVTETENEKVTDESEEAGTVAEKKATTSVTGKRDFAATDSNETASPEVRETAGPSLKARQELNTRTPRGLRKAVRTDSESSQESRTPARQSSGAASGSGSDSGSDD</sequence>
<comment type="similarity">
    <text evidence="3">Belongs to the glycosyl hydrolase 5 (cellulase A) family.</text>
</comment>
<feature type="region of interest" description="Disordered" evidence="4">
    <location>
        <begin position="350"/>
        <end position="369"/>
    </location>
</feature>
<keyword evidence="1 3" id="KW-0378">Hydrolase</keyword>
<dbReference type="Pfam" id="PF00150">
    <property type="entry name" value="Cellulase"/>
    <property type="match status" value="1"/>
</dbReference>
<dbReference type="PANTHER" id="PTHR12631:SF10">
    <property type="entry name" value="BETA-XYLOSIDASE-LIKE PROTEIN-RELATED"/>
    <property type="match status" value="1"/>
</dbReference>
<name>A0A1Q4HMI7_9MYCO</name>
<feature type="compositionally biased region" description="Acidic residues" evidence="4">
    <location>
        <begin position="515"/>
        <end position="531"/>
    </location>
</feature>
<gene>
    <name evidence="6" type="ORF">BV510_26205</name>
</gene>
<dbReference type="RefSeq" id="WP_073854240.1">
    <property type="nucleotide sequence ID" value="NZ_PDCR01000038.1"/>
</dbReference>
<organism evidence="6 7">
    <name type="scientific">Mycolicibacterium diernhoferi</name>
    <dbReference type="NCBI Taxonomy" id="1801"/>
    <lineage>
        <taxon>Bacteria</taxon>
        <taxon>Bacillati</taxon>
        <taxon>Actinomycetota</taxon>
        <taxon>Actinomycetes</taxon>
        <taxon>Mycobacteriales</taxon>
        <taxon>Mycobacteriaceae</taxon>
        <taxon>Mycolicibacterium</taxon>
    </lineage>
</organism>
<dbReference type="InterPro" id="IPR017853">
    <property type="entry name" value="GH"/>
</dbReference>
<evidence type="ECO:0000256" key="1">
    <source>
        <dbReference type="ARBA" id="ARBA00022801"/>
    </source>
</evidence>
<feature type="compositionally biased region" description="Basic and acidic residues" evidence="4">
    <location>
        <begin position="561"/>
        <end position="576"/>
    </location>
</feature>
<dbReference type="AlphaFoldDB" id="A0A1Q4HMI7"/>
<feature type="domain" description="Glycoside hydrolase family 5" evidence="5">
    <location>
        <begin position="25"/>
        <end position="288"/>
    </location>
</feature>